<dbReference type="PANTHER" id="PTHR44068">
    <property type="entry name" value="ZGC:194242"/>
    <property type="match status" value="1"/>
</dbReference>
<protein>
    <submittedName>
        <fullName evidence="3">Class I SAM-dependent methyltransferase</fullName>
    </submittedName>
</protein>
<dbReference type="AlphaFoldDB" id="A0A3A8N914"/>
<name>A0A3A8N914_9BACT</name>
<dbReference type="OrthoDB" id="9811747at2"/>
<keyword evidence="4" id="KW-1185">Reference proteome</keyword>
<reference evidence="4" key="1">
    <citation type="submission" date="2018-09" db="EMBL/GenBank/DDBJ databases">
        <authorList>
            <person name="Livingstone P.G."/>
            <person name="Whitworth D.E."/>
        </authorList>
    </citation>
    <scope>NUCLEOTIDE SEQUENCE [LARGE SCALE GENOMIC DNA]</scope>
    <source>
        <strain evidence="4">CA040B</strain>
    </source>
</reference>
<keyword evidence="3" id="KW-0489">Methyltransferase</keyword>
<keyword evidence="1 3" id="KW-0808">Transferase</keyword>
<gene>
    <name evidence="3" type="ORF">D7X12_28955</name>
</gene>
<dbReference type="GO" id="GO:0032259">
    <property type="term" value="P:methylation"/>
    <property type="evidence" value="ECO:0007669"/>
    <property type="project" value="UniProtKB-KW"/>
</dbReference>
<dbReference type="InterPro" id="IPR029063">
    <property type="entry name" value="SAM-dependent_MTases_sf"/>
</dbReference>
<dbReference type="InterPro" id="IPR013216">
    <property type="entry name" value="Methyltransf_11"/>
</dbReference>
<dbReference type="PANTHER" id="PTHR44068:SF11">
    <property type="entry name" value="GERANYL DIPHOSPHATE 2-C-METHYLTRANSFERASE"/>
    <property type="match status" value="1"/>
</dbReference>
<feature type="domain" description="Methyltransferase type 11" evidence="2">
    <location>
        <begin position="69"/>
        <end position="165"/>
    </location>
</feature>
<dbReference type="Proteomes" id="UP000273405">
    <property type="component" value="Unassembled WGS sequence"/>
</dbReference>
<dbReference type="EMBL" id="RAWG01000230">
    <property type="protein sequence ID" value="RKH37625.1"/>
    <property type="molecule type" value="Genomic_DNA"/>
</dbReference>
<dbReference type="CDD" id="cd02440">
    <property type="entry name" value="AdoMet_MTases"/>
    <property type="match status" value="1"/>
</dbReference>
<dbReference type="Gene3D" id="3.40.50.150">
    <property type="entry name" value="Vaccinia Virus protein VP39"/>
    <property type="match status" value="1"/>
</dbReference>
<evidence type="ECO:0000313" key="3">
    <source>
        <dbReference type="EMBL" id="RKH37625.1"/>
    </source>
</evidence>
<organism evidence="3 4">
    <name type="scientific">Corallococcus sicarius</name>
    <dbReference type="NCBI Taxonomy" id="2316726"/>
    <lineage>
        <taxon>Bacteria</taxon>
        <taxon>Pseudomonadati</taxon>
        <taxon>Myxococcota</taxon>
        <taxon>Myxococcia</taxon>
        <taxon>Myxococcales</taxon>
        <taxon>Cystobacterineae</taxon>
        <taxon>Myxococcaceae</taxon>
        <taxon>Corallococcus</taxon>
    </lineage>
</organism>
<proteinExistence type="predicted"/>
<dbReference type="InterPro" id="IPR050447">
    <property type="entry name" value="Erg6_SMT_methyltransf"/>
</dbReference>
<accession>A0A3A8N914</accession>
<evidence type="ECO:0000256" key="1">
    <source>
        <dbReference type="ARBA" id="ARBA00022679"/>
    </source>
</evidence>
<dbReference type="GO" id="GO:0008757">
    <property type="term" value="F:S-adenosylmethionine-dependent methyltransferase activity"/>
    <property type="evidence" value="ECO:0007669"/>
    <property type="project" value="InterPro"/>
</dbReference>
<evidence type="ECO:0000313" key="4">
    <source>
        <dbReference type="Proteomes" id="UP000273405"/>
    </source>
</evidence>
<comment type="caution">
    <text evidence="3">The sequence shown here is derived from an EMBL/GenBank/DDBJ whole genome shotgun (WGS) entry which is preliminary data.</text>
</comment>
<sequence>MDKATRDAATARVRDFYDGPADTIYKTTWGENLHLGLPRAEGDSQQHAMVHTTERMAAAVRLDANTRVLDLGSGYGGPARQLAEHHGCHVVGLNLSPVEIAEAERQTQTSKARERIRYAQGDFHELPFEAETFDIVWSQDSLMYGADKPRILREAFRVLKPGGAFDFTDILANHGLSPEQRERLYARVRTPEMWDVNRYAQELIAAGFMLQRIEDWSEHVAASYAAARAQTLANRGELTQQVGDELINRTLDGLAFWVDMAQRGNVGWALFVARKPSGKNQGE</sequence>
<dbReference type="Pfam" id="PF08241">
    <property type="entry name" value="Methyltransf_11"/>
    <property type="match status" value="1"/>
</dbReference>
<dbReference type="SUPFAM" id="SSF53335">
    <property type="entry name" value="S-adenosyl-L-methionine-dependent methyltransferases"/>
    <property type="match status" value="1"/>
</dbReference>
<dbReference type="RefSeq" id="WP_120628496.1">
    <property type="nucleotide sequence ID" value="NZ_RAWG01000230.1"/>
</dbReference>
<evidence type="ECO:0000259" key="2">
    <source>
        <dbReference type="Pfam" id="PF08241"/>
    </source>
</evidence>